<dbReference type="EMBL" id="CP111028">
    <property type="protein sequence ID" value="WAR30878.1"/>
    <property type="molecule type" value="Genomic_DNA"/>
</dbReference>
<name>A0ABY7GCA5_MYAAR</name>
<dbReference type="Proteomes" id="UP001164746">
    <property type="component" value="Chromosome 17"/>
</dbReference>
<dbReference type="PANTHER" id="PTHR23080">
    <property type="entry name" value="THAP DOMAIN PROTEIN"/>
    <property type="match status" value="1"/>
</dbReference>
<evidence type="ECO:0000256" key="1">
    <source>
        <dbReference type="ARBA" id="ARBA00001968"/>
    </source>
</evidence>
<evidence type="ECO:0000313" key="4">
    <source>
        <dbReference type="EMBL" id="WAR30878.1"/>
    </source>
</evidence>
<proteinExistence type="predicted"/>
<reference evidence="4" key="1">
    <citation type="submission" date="2022-11" db="EMBL/GenBank/DDBJ databases">
        <title>Centuries of genome instability and evolution in soft-shell clam transmissible cancer (bioRxiv).</title>
        <authorList>
            <person name="Hart S.F.M."/>
            <person name="Yonemitsu M.A."/>
            <person name="Giersch R.M."/>
            <person name="Beal B.F."/>
            <person name="Arriagada G."/>
            <person name="Davis B.W."/>
            <person name="Ostrander E.A."/>
            <person name="Goff S.P."/>
            <person name="Metzger M.J."/>
        </authorList>
    </citation>
    <scope>NUCLEOTIDE SEQUENCE</scope>
    <source>
        <strain evidence="4">MELC-2E11</strain>
        <tissue evidence="4">Siphon/mantle</tissue>
    </source>
</reference>
<evidence type="ECO:0000313" key="5">
    <source>
        <dbReference type="Proteomes" id="UP001164746"/>
    </source>
</evidence>
<dbReference type="PANTHER" id="PTHR23080:SF133">
    <property type="entry name" value="SI:CH211-262I1.5-RELATED"/>
    <property type="match status" value="1"/>
</dbReference>
<evidence type="ECO:0000256" key="2">
    <source>
        <dbReference type="ARBA" id="ARBA00022723"/>
    </source>
</evidence>
<dbReference type="Pfam" id="PF13359">
    <property type="entry name" value="DDE_Tnp_4"/>
    <property type="match status" value="1"/>
</dbReference>
<sequence>MYNAKCFYEFKKLRVIVDCTVLYSETPSSVGAHKQFHSNYKRHSTDKFLVGMNTGGAITYISVMHGGRLSDKFITVGADDLLSSLNPGEKVMADHGFTIQDCLPSGVKLFKKDELHKNKKISEAPVHIERAIPRIKQINIFRQEVILSQVDVFDHIFKACGYLVVVNT</sequence>
<organism evidence="4 5">
    <name type="scientific">Mya arenaria</name>
    <name type="common">Soft-shell clam</name>
    <dbReference type="NCBI Taxonomy" id="6604"/>
    <lineage>
        <taxon>Eukaryota</taxon>
        <taxon>Metazoa</taxon>
        <taxon>Spiralia</taxon>
        <taxon>Lophotrochozoa</taxon>
        <taxon>Mollusca</taxon>
        <taxon>Bivalvia</taxon>
        <taxon>Autobranchia</taxon>
        <taxon>Heteroconchia</taxon>
        <taxon>Euheterodonta</taxon>
        <taxon>Imparidentia</taxon>
        <taxon>Neoheterodontei</taxon>
        <taxon>Myida</taxon>
        <taxon>Myoidea</taxon>
        <taxon>Myidae</taxon>
        <taxon>Mya</taxon>
    </lineage>
</organism>
<keyword evidence="5" id="KW-1185">Reference proteome</keyword>
<comment type="cofactor">
    <cofactor evidence="1">
        <name>a divalent metal cation</name>
        <dbReference type="ChEBI" id="CHEBI:60240"/>
    </cofactor>
</comment>
<dbReference type="InterPro" id="IPR027806">
    <property type="entry name" value="HARBI1_dom"/>
</dbReference>
<keyword evidence="2" id="KW-0479">Metal-binding</keyword>
<evidence type="ECO:0000259" key="3">
    <source>
        <dbReference type="Pfam" id="PF13359"/>
    </source>
</evidence>
<protein>
    <recommendedName>
        <fullName evidence="3">DDE Tnp4 domain-containing protein</fullName>
    </recommendedName>
</protein>
<feature type="domain" description="DDE Tnp4" evidence="3">
    <location>
        <begin position="17"/>
        <end position="163"/>
    </location>
</feature>
<accession>A0ABY7GCA5</accession>
<gene>
    <name evidence="4" type="ORF">MAR_033420</name>
</gene>